<evidence type="ECO:0000256" key="2">
    <source>
        <dbReference type="ARBA" id="ARBA00022679"/>
    </source>
</evidence>
<accession>A0A4R3NJS9</accession>
<dbReference type="Pfam" id="PF00294">
    <property type="entry name" value="PfkB"/>
    <property type="match status" value="1"/>
</dbReference>
<feature type="domain" description="Carbohydrate kinase PfkB" evidence="7">
    <location>
        <begin position="46"/>
        <end position="197"/>
    </location>
</feature>
<proteinExistence type="inferred from homology"/>
<keyword evidence="5" id="KW-0067">ATP-binding</keyword>
<dbReference type="PANTHER" id="PTHR43085">
    <property type="entry name" value="HEXOKINASE FAMILY MEMBER"/>
    <property type="match status" value="1"/>
</dbReference>
<comment type="similarity">
    <text evidence="1">Belongs to the carbohydrate kinase PfkB family.</text>
</comment>
<gene>
    <name evidence="8" type="ORF">EDC90_10501</name>
</gene>
<keyword evidence="9" id="KW-1185">Reference proteome</keyword>
<feature type="region of interest" description="Disordered" evidence="6">
    <location>
        <begin position="1"/>
        <end position="23"/>
    </location>
</feature>
<protein>
    <submittedName>
        <fullName evidence="8">PfkB family carbohydrate kinase</fullName>
    </submittedName>
</protein>
<evidence type="ECO:0000256" key="4">
    <source>
        <dbReference type="ARBA" id="ARBA00022777"/>
    </source>
</evidence>
<dbReference type="GO" id="GO:0016301">
    <property type="term" value="F:kinase activity"/>
    <property type="evidence" value="ECO:0007669"/>
    <property type="project" value="UniProtKB-KW"/>
</dbReference>
<dbReference type="EMBL" id="SMAR01000050">
    <property type="protein sequence ID" value="TCT29625.1"/>
    <property type="molecule type" value="Genomic_DNA"/>
</dbReference>
<keyword evidence="3" id="KW-0547">Nucleotide-binding</keyword>
<dbReference type="PANTHER" id="PTHR43085:SF1">
    <property type="entry name" value="PSEUDOURIDINE KINASE-RELATED"/>
    <property type="match status" value="1"/>
</dbReference>
<evidence type="ECO:0000259" key="7">
    <source>
        <dbReference type="Pfam" id="PF00294"/>
    </source>
</evidence>
<name>A0A4R3NJS9_9HYPH</name>
<dbReference type="InterPro" id="IPR029056">
    <property type="entry name" value="Ribokinase-like"/>
</dbReference>
<evidence type="ECO:0000256" key="3">
    <source>
        <dbReference type="ARBA" id="ARBA00022741"/>
    </source>
</evidence>
<dbReference type="GO" id="GO:0005524">
    <property type="term" value="F:ATP binding"/>
    <property type="evidence" value="ECO:0007669"/>
    <property type="project" value="UniProtKB-KW"/>
</dbReference>
<keyword evidence="2" id="KW-0808">Transferase</keyword>
<dbReference type="InterPro" id="IPR050306">
    <property type="entry name" value="PfkB_Carbo_kinase"/>
</dbReference>
<reference evidence="8 9" key="1">
    <citation type="submission" date="2019-03" db="EMBL/GenBank/DDBJ databases">
        <title>Freshwater and sediment microbial communities from various areas in North America, analyzing microbe dynamics in response to fracking.</title>
        <authorList>
            <person name="Lamendella R."/>
        </authorList>
    </citation>
    <scope>NUCLEOTIDE SEQUENCE [LARGE SCALE GENOMIC DNA]</scope>
    <source>
        <strain evidence="8 9">175.2</strain>
    </source>
</reference>
<feature type="non-terminal residue" evidence="8">
    <location>
        <position position="1"/>
    </location>
</feature>
<feature type="compositionally biased region" description="Polar residues" evidence="6">
    <location>
        <begin position="9"/>
        <end position="19"/>
    </location>
</feature>
<organism evidence="8 9">
    <name type="scientific">Martelella mediterranea</name>
    <dbReference type="NCBI Taxonomy" id="293089"/>
    <lineage>
        <taxon>Bacteria</taxon>
        <taxon>Pseudomonadati</taxon>
        <taxon>Pseudomonadota</taxon>
        <taxon>Alphaproteobacteria</taxon>
        <taxon>Hyphomicrobiales</taxon>
        <taxon>Aurantimonadaceae</taxon>
        <taxon>Martelella</taxon>
    </lineage>
</organism>
<evidence type="ECO:0000313" key="8">
    <source>
        <dbReference type="EMBL" id="TCT29625.1"/>
    </source>
</evidence>
<comment type="caution">
    <text evidence="8">The sequence shown here is derived from an EMBL/GenBank/DDBJ whole genome shotgun (WGS) entry which is preliminary data.</text>
</comment>
<dbReference type="RefSeq" id="WP_245511133.1">
    <property type="nucleotide sequence ID" value="NZ_SMAR01000050.1"/>
</dbReference>
<evidence type="ECO:0000256" key="6">
    <source>
        <dbReference type="SAM" id="MobiDB-lite"/>
    </source>
</evidence>
<sequence length="212" mass="22997">RPSQLRRQHVQDNPQNRQPLKSPDETAWAITDSIAKFALAQDPNVLVSFDPNVRESIISDREDWLRRFEMLLARSALLKLSDDDLQYIAPDVSPKAFARTCLDGGAALVVVTLGQDGMIAETREGSVHVPANRNLVGDTVGAGDTVMGVLMAELVLNQRTSHAALSSLKGESLRSLVERAAAAAWLNCQSVGCRPPDRTAVNAFLEEGLNAV</sequence>
<dbReference type="Proteomes" id="UP000295097">
    <property type="component" value="Unassembled WGS sequence"/>
</dbReference>
<dbReference type="Gene3D" id="3.40.1190.20">
    <property type="match status" value="1"/>
</dbReference>
<dbReference type="SUPFAM" id="SSF53613">
    <property type="entry name" value="Ribokinase-like"/>
    <property type="match status" value="1"/>
</dbReference>
<keyword evidence="4 8" id="KW-0418">Kinase</keyword>
<dbReference type="AlphaFoldDB" id="A0A4R3NJS9"/>
<evidence type="ECO:0000313" key="9">
    <source>
        <dbReference type="Proteomes" id="UP000295097"/>
    </source>
</evidence>
<evidence type="ECO:0000256" key="5">
    <source>
        <dbReference type="ARBA" id="ARBA00022840"/>
    </source>
</evidence>
<evidence type="ECO:0000256" key="1">
    <source>
        <dbReference type="ARBA" id="ARBA00010688"/>
    </source>
</evidence>
<dbReference type="InterPro" id="IPR011611">
    <property type="entry name" value="PfkB_dom"/>
</dbReference>